<evidence type="ECO:0000256" key="3">
    <source>
        <dbReference type="SAM" id="Phobius"/>
    </source>
</evidence>
<evidence type="ECO:0000259" key="4">
    <source>
        <dbReference type="PROSITE" id="PS50113"/>
    </source>
</evidence>
<evidence type="ECO:0000259" key="6">
    <source>
        <dbReference type="PROSITE" id="PS50885"/>
    </source>
</evidence>
<dbReference type="InterPro" id="IPR052155">
    <property type="entry name" value="Biofilm_reg_signaling"/>
</dbReference>
<dbReference type="Pfam" id="PF00672">
    <property type="entry name" value="HAMP"/>
    <property type="match status" value="1"/>
</dbReference>
<dbReference type="InterPro" id="IPR029787">
    <property type="entry name" value="Nucleotide_cyclase"/>
</dbReference>
<name>A0A1T4MB12_9GAMM</name>
<dbReference type="PROSITE" id="PS50113">
    <property type="entry name" value="PAC"/>
    <property type="match status" value="1"/>
</dbReference>
<dbReference type="SUPFAM" id="SSF55073">
    <property type="entry name" value="Nucleotide cyclase"/>
    <property type="match status" value="1"/>
</dbReference>
<dbReference type="Proteomes" id="UP000191418">
    <property type="component" value="Unassembled WGS sequence"/>
</dbReference>
<keyword evidence="9" id="KW-1185">Reference proteome</keyword>
<dbReference type="EC" id="3.1.4.52" evidence="1"/>
<feature type="domain" description="GGDEF" evidence="7">
    <location>
        <begin position="415"/>
        <end position="548"/>
    </location>
</feature>
<dbReference type="InterPro" id="IPR043128">
    <property type="entry name" value="Rev_trsase/Diguanyl_cyclase"/>
</dbReference>
<keyword evidence="3" id="KW-1133">Transmembrane helix</keyword>
<accession>A0A1T4MB12</accession>
<dbReference type="GO" id="GO:0071111">
    <property type="term" value="F:cyclic-guanylate-specific phosphodiesterase activity"/>
    <property type="evidence" value="ECO:0007669"/>
    <property type="project" value="UniProtKB-EC"/>
</dbReference>
<dbReference type="SMART" id="SM00304">
    <property type="entry name" value="HAMP"/>
    <property type="match status" value="1"/>
</dbReference>
<evidence type="ECO:0000259" key="7">
    <source>
        <dbReference type="PROSITE" id="PS50887"/>
    </source>
</evidence>
<dbReference type="SUPFAM" id="SSF55785">
    <property type="entry name" value="PYP-like sensor domain (PAS domain)"/>
    <property type="match status" value="1"/>
</dbReference>
<dbReference type="InterPro" id="IPR001633">
    <property type="entry name" value="EAL_dom"/>
</dbReference>
<dbReference type="Gene3D" id="3.20.20.450">
    <property type="entry name" value="EAL domain"/>
    <property type="match status" value="1"/>
</dbReference>
<dbReference type="GO" id="GO:0007165">
    <property type="term" value="P:signal transduction"/>
    <property type="evidence" value="ECO:0007669"/>
    <property type="project" value="InterPro"/>
</dbReference>
<evidence type="ECO:0000256" key="2">
    <source>
        <dbReference type="ARBA" id="ARBA00022636"/>
    </source>
</evidence>
<dbReference type="InterPro" id="IPR000700">
    <property type="entry name" value="PAS-assoc_C"/>
</dbReference>
<dbReference type="InterPro" id="IPR000160">
    <property type="entry name" value="GGDEF_dom"/>
</dbReference>
<dbReference type="NCBIfam" id="TIGR00254">
    <property type="entry name" value="GGDEF"/>
    <property type="match status" value="1"/>
</dbReference>
<dbReference type="InterPro" id="IPR000014">
    <property type="entry name" value="PAS"/>
</dbReference>
<keyword evidence="2" id="KW-0973">c-di-GMP</keyword>
<evidence type="ECO:0000256" key="1">
    <source>
        <dbReference type="ARBA" id="ARBA00012282"/>
    </source>
</evidence>
<evidence type="ECO:0000313" key="9">
    <source>
        <dbReference type="Proteomes" id="UP000191418"/>
    </source>
</evidence>
<keyword evidence="3" id="KW-0472">Membrane</keyword>
<dbReference type="InterPro" id="IPR003660">
    <property type="entry name" value="HAMP_dom"/>
</dbReference>
<dbReference type="CDD" id="cd01948">
    <property type="entry name" value="EAL"/>
    <property type="match status" value="1"/>
</dbReference>
<dbReference type="Pfam" id="PF00990">
    <property type="entry name" value="GGDEF"/>
    <property type="match status" value="1"/>
</dbReference>
<dbReference type="PROSITE" id="PS50887">
    <property type="entry name" value="GGDEF"/>
    <property type="match status" value="1"/>
</dbReference>
<keyword evidence="3" id="KW-0812">Transmembrane</keyword>
<evidence type="ECO:0000259" key="5">
    <source>
        <dbReference type="PROSITE" id="PS50883"/>
    </source>
</evidence>
<feature type="domain" description="EAL" evidence="5">
    <location>
        <begin position="557"/>
        <end position="810"/>
    </location>
</feature>
<feature type="domain" description="HAMP" evidence="6">
    <location>
        <begin position="203"/>
        <end position="255"/>
    </location>
</feature>
<dbReference type="InterPro" id="IPR035965">
    <property type="entry name" value="PAS-like_dom_sf"/>
</dbReference>
<dbReference type="PROSITE" id="PS50885">
    <property type="entry name" value="HAMP"/>
    <property type="match status" value="1"/>
</dbReference>
<dbReference type="PANTHER" id="PTHR44757">
    <property type="entry name" value="DIGUANYLATE CYCLASE DGCP"/>
    <property type="match status" value="1"/>
</dbReference>
<dbReference type="SUPFAM" id="SSF141868">
    <property type="entry name" value="EAL domain-like"/>
    <property type="match status" value="1"/>
</dbReference>
<dbReference type="Pfam" id="PF00563">
    <property type="entry name" value="EAL"/>
    <property type="match status" value="1"/>
</dbReference>
<protein>
    <recommendedName>
        <fullName evidence="1">cyclic-guanylate-specific phosphodiesterase</fullName>
        <ecNumber evidence="1">3.1.4.52</ecNumber>
    </recommendedName>
</protein>
<comment type="caution">
    <text evidence="8">The sequence shown here is derived from an EMBL/GenBank/DDBJ whole genome shotgun (WGS) entry which is preliminary data.</text>
</comment>
<dbReference type="FunFam" id="3.20.20.450:FF:000001">
    <property type="entry name" value="Cyclic di-GMP phosphodiesterase yahA"/>
    <property type="match status" value="1"/>
</dbReference>
<dbReference type="CDD" id="cd06225">
    <property type="entry name" value="HAMP"/>
    <property type="match status" value="1"/>
</dbReference>
<evidence type="ECO:0000313" key="8">
    <source>
        <dbReference type="EMBL" id="OPX56167.1"/>
    </source>
</evidence>
<dbReference type="Pfam" id="PF13426">
    <property type="entry name" value="PAS_9"/>
    <property type="match status" value="1"/>
</dbReference>
<dbReference type="CDD" id="cd01949">
    <property type="entry name" value="GGDEF"/>
    <property type="match status" value="1"/>
</dbReference>
<dbReference type="EMBL" id="MTSM01000004">
    <property type="protein sequence ID" value="OPX56167.1"/>
    <property type="molecule type" value="Genomic_DNA"/>
</dbReference>
<dbReference type="AlphaFoldDB" id="A0A1T4MB12"/>
<dbReference type="InterPro" id="IPR035919">
    <property type="entry name" value="EAL_sf"/>
</dbReference>
<dbReference type="Gene3D" id="6.10.340.10">
    <property type="match status" value="1"/>
</dbReference>
<dbReference type="SMART" id="SM00052">
    <property type="entry name" value="EAL"/>
    <property type="match status" value="1"/>
</dbReference>
<dbReference type="NCBIfam" id="TIGR00229">
    <property type="entry name" value="sensory_box"/>
    <property type="match status" value="1"/>
</dbReference>
<feature type="transmembrane region" description="Helical" evidence="3">
    <location>
        <begin position="179"/>
        <end position="201"/>
    </location>
</feature>
<dbReference type="SMART" id="SM00267">
    <property type="entry name" value="GGDEF"/>
    <property type="match status" value="1"/>
</dbReference>
<feature type="transmembrane region" description="Helical" evidence="3">
    <location>
        <begin position="12"/>
        <end position="33"/>
    </location>
</feature>
<reference evidence="8 9" key="1">
    <citation type="submission" date="2017-01" db="EMBL/GenBank/DDBJ databases">
        <title>Genome Sequencing of a Marine Spirillum, Oceanospirillum multiglobuliferum ATCC 33336, from Japan.</title>
        <authorList>
            <person name="Carney J.G."/>
            <person name="Trachtenberg A.M."/>
            <person name="Rheaume B.A."/>
            <person name="Linnane J.D."/>
            <person name="Pitts N.L."/>
            <person name="Mykles D.L."/>
            <person name="Maclea K.S."/>
        </authorList>
    </citation>
    <scope>NUCLEOTIDE SEQUENCE [LARGE SCALE GENOMIC DNA]</scope>
    <source>
        <strain evidence="8 9">ATCC 33336</strain>
    </source>
</reference>
<gene>
    <name evidence="8" type="ORF">BTE48_04085</name>
</gene>
<dbReference type="GO" id="GO:0016020">
    <property type="term" value="C:membrane"/>
    <property type="evidence" value="ECO:0007669"/>
    <property type="project" value="InterPro"/>
</dbReference>
<dbReference type="PANTHER" id="PTHR44757:SF2">
    <property type="entry name" value="BIOFILM ARCHITECTURE MAINTENANCE PROTEIN MBAA"/>
    <property type="match status" value="1"/>
</dbReference>
<dbReference type="SUPFAM" id="SSF158472">
    <property type="entry name" value="HAMP domain-like"/>
    <property type="match status" value="1"/>
</dbReference>
<dbReference type="Gene3D" id="3.30.450.20">
    <property type="entry name" value="PAS domain"/>
    <property type="match status" value="1"/>
</dbReference>
<sequence length="810" mass="91010">MLFLAKYSLRITFPLLLIMLALLFSLFQLLVYLPQVEEDVRESNQNSYHGILSLVQGSINSNLIAGRWGELSSQLSDLSGVEGVLWAAVVDTNRTVLASTRYQWQQHYLWGMGLDLSETRYLLAEKQKRGIIDTVHSTKWVAYYPLDSFADGQLRSQQTAMLVVGLDISNKLKSAHKNVLIQSMELFSILFALAFFAGLLYRKVVVSRINNIQQMAIAFASGNVSARAEVVGRDEVAHLAQNFNAMANAIQSDRRQLLEAEMRTRSILVNAPDAILTADEKGYLITANPAAVALFMLPDDNLHQITLFSLLSVSEQSVVSSVDVSTRIARLEQLSETVGVRLDRTTFPMEITITEYDTGSLLQYVVIIRDISERKIAQEELNYLTLNDPLTGLPNRSLLLQRLYSAIERCRRTDENIALLFLDLDNFKNINDSLGHDSGDELLVAVSQRLLNQCEGFGVLARLGGDEFGFLLEQGEAVFAPNHFAAQILSLFERPFLVKGYDLFVTPSIGVVHYAGEKIAAQQLLKEADIALYRAKELGRNQYCLYDHALAGMVNNRLEIENQLRYALSRNEFLLHFQPKVDAKTRKIIGAEALIRWNSPERGMVSPVEFVPVLEETGMILEVTQWVITEACRVLKAWHQQGLMVQLAVNLSAMDFRQQDLVDQINTQVSNFGIEPRWLELEVTEGVLLDDLQRTSEMLSAFKREGYKISLDDFGTGYSSLSYLKRFPLDCLKIDRSFVRDIPSDQNDVALVNAILAMASSLGLVVVAEGVEELAQVEFLSEKGCDYFQGYFFSKPLSESDFEVLLRADA</sequence>
<dbReference type="STRING" id="64969.SAMN02745127_00747"/>
<proteinExistence type="predicted"/>
<organism evidence="8 9">
    <name type="scientific">Oceanospirillum multiglobuliferum</name>
    <dbReference type="NCBI Taxonomy" id="64969"/>
    <lineage>
        <taxon>Bacteria</taxon>
        <taxon>Pseudomonadati</taxon>
        <taxon>Pseudomonadota</taxon>
        <taxon>Gammaproteobacteria</taxon>
        <taxon>Oceanospirillales</taxon>
        <taxon>Oceanospirillaceae</taxon>
        <taxon>Oceanospirillum</taxon>
    </lineage>
</organism>
<dbReference type="PROSITE" id="PS50883">
    <property type="entry name" value="EAL"/>
    <property type="match status" value="1"/>
</dbReference>
<dbReference type="Gene3D" id="3.30.70.270">
    <property type="match status" value="1"/>
</dbReference>
<feature type="domain" description="PAC" evidence="4">
    <location>
        <begin position="333"/>
        <end position="383"/>
    </location>
</feature>